<keyword evidence="1" id="KW-0732">Signal</keyword>
<reference evidence="3" key="2">
    <citation type="submission" date="2020-09" db="EMBL/GenBank/DDBJ databases">
        <authorList>
            <person name="Sun Q."/>
            <person name="Kim S."/>
        </authorList>
    </citation>
    <scope>NUCLEOTIDE SEQUENCE</scope>
    <source>
        <strain evidence="3">KCTC 23714</strain>
    </source>
</reference>
<evidence type="ECO:0000256" key="1">
    <source>
        <dbReference type="SAM" id="SignalP"/>
    </source>
</evidence>
<feature type="chain" id="PRO_5036673580" evidence="1">
    <location>
        <begin position="22"/>
        <end position="318"/>
    </location>
</feature>
<evidence type="ECO:0000313" key="4">
    <source>
        <dbReference type="Proteomes" id="UP000628984"/>
    </source>
</evidence>
<keyword evidence="4" id="KW-1185">Reference proteome</keyword>
<sequence length="318" mass="35490">MYKKTLTAFTITALAFGTAAAAFEAESDQPIKLMQADWTSSLVDTEILNIILSTYGYTVEKVIADDSARYPGFENGDLTIALETWQTTQDKAFNASVATGKVLDMGELGPKAREDWWYPSYMEELCPGLPDWTALKSCAEAFSAPETAPKGRYLGAPVSWGGHDEERIEALGLPFEVVHAGTDAAMFAELRSAYERKAPILLWVYKPHWAPSVYDGKFVEFPAYEEACYTDPAWGLNKDKAFDCGKPQGWIKKMAWAEGEKIWPCAYDITRKFTMDGDEVGKLVYEVDVNGRTVEDVAMEWAKANEAKWREWATCAAN</sequence>
<dbReference type="AlphaFoldDB" id="A0A918J1Y2"/>
<dbReference type="InterPro" id="IPR007210">
    <property type="entry name" value="ABC_Gly_betaine_transp_sub-bd"/>
</dbReference>
<feature type="signal peptide" evidence="1">
    <location>
        <begin position="1"/>
        <end position="21"/>
    </location>
</feature>
<dbReference type="Gene3D" id="3.40.190.10">
    <property type="entry name" value="Periplasmic binding protein-like II"/>
    <property type="match status" value="1"/>
</dbReference>
<feature type="domain" description="ABC-type glycine betaine transport system substrate-binding" evidence="2">
    <location>
        <begin position="30"/>
        <end position="303"/>
    </location>
</feature>
<comment type="caution">
    <text evidence="3">The sequence shown here is derived from an EMBL/GenBank/DDBJ whole genome shotgun (WGS) entry which is preliminary data.</text>
</comment>
<dbReference type="GO" id="GO:0043190">
    <property type="term" value="C:ATP-binding cassette (ABC) transporter complex"/>
    <property type="evidence" value="ECO:0007669"/>
    <property type="project" value="InterPro"/>
</dbReference>
<dbReference type="GO" id="GO:0022857">
    <property type="term" value="F:transmembrane transporter activity"/>
    <property type="evidence" value="ECO:0007669"/>
    <property type="project" value="InterPro"/>
</dbReference>
<dbReference type="Gene3D" id="3.40.190.100">
    <property type="entry name" value="Glycine betaine-binding periplasmic protein, domain 2"/>
    <property type="match status" value="1"/>
</dbReference>
<organism evidence="3 4">
    <name type="scientific">Gemmobacter lanyuensis</name>
    <dbReference type="NCBI Taxonomy" id="1054497"/>
    <lineage>
        <taxon>Bacteria</taxon>
        <taxon>Pseudomonadati</taxon>
        <taxon>Pseudomonadota</taxon>
        <taxon>Alphaproteobacteria</taxon>
        <taxon>Rhodobacterales</taxon>
        <taxon>Paracoccaceae</taxon>
        <taxon>Gemmobacter</taxon>
    </lineage>
</organism>
<dbReference type="RefSeq" id="WP_189634910.1">
    <property type="nucleotide sequence ID" value="NZ_BMYQ01000013.1"/>
</dbReference>
<protein>
    <submittedName>
        <fullName evidence="3">ABC transporter</fullName>
    </submittedName>
</protein>
<proteinExistence type="predicted"/>
<gene>
    <name evidence="3" type="ORF">GCM10011452_32250</name>
</gene>
<reference evidence="3" key="1">
    <citation type="journal article" date="2014" name="Int. J. Syst. Evol. Microbiol.">
        <title>Complete genome sequence of Corynebacterium casei LMG S-19264T (=DSM 44701T), isolated from a smear-ripened cheese.</title>
        <authorList>
            <consortium name="US DOE Joint Genome Institute (JGI-PGF)"/>
            <person name="Walter F."/>
            <person name="Albersmeier A."/>
            <person name="Kalinowski J."/>
            <person name="Ruckert C."/>
        </authorList>
    </citation>
    <scope>NUCLEOTIDE SEQUENCE</scope>
    <source>
        <strain evidence="3">KCTC 23714</strain>
    </source>
</reference>
<dbReference type="CDD" id="cd13643">
    <property type="entry name" value="PBP2_BCP_2"/>
    <property type="match status" value="1"/>
</dbReference>
<dbReference type="SUPFAM" id="SSF53850">
    <property type="entry name" value="Periplasmic binding protein-like II"/>
    <property type="match status" value="1"/>
</dbReference>
<dbReference type="Proteomes" id="UP000628984">
    <property type="component" value="Unassembled WGS sequence"/>
</dbReference>
<dbReference type="Pfam" id="PF04069">
    <property type="entry name" value="OpuAC"/>
    <property type="match status" value="1"/>
</dbReference>
<name>A0A918J1Y2_9RHOB</name>
<evidence type="ECO:0000313" key="3">
    <source>
        <dbReference type="EMBL" id="GGW41424.1"/>
    </source>
</evidence>
<accession>A0A918J1Y2</accession>
<evidence type="ECO:0000259" key="2">
    <source>
        <dbReference type="Pfam" id="PF04069"/>
    </source>
</evidence>
<dbReference type="EMBL" id="BMYQ01000013">
    <property type="protein sequence ID" value="GGW41424.1"/>
    <property type="molecule type" value="Genomic_DNA"/>
</dbReference>